<dbReference type="PANTHER" id="PTHR45947">
    <property type="entry name" value="SULFOQUINOVOSYL TRANSFERASE SQD2"/>
    <property type="match status" value="1"/>
</dbReference>
<comment type="caution">
    <text evidence="4">The sequence shown here is derived from an EMBL/GenBank/DDBJ whole genome shotgun (WGS) entry which is preliminary data.</text>
</comment>
<evidence type="ECO:0000259" key="3">
    <source>
        <dbReference type="Pfam" id="PF13439"/>
    </source>
</evidence>
<evidence type="ECO:0000259" key="2">
    <source>
        <dbReference type="Pfam" id="PF00534"/>
    </source>
</evidence>
<name>A0A2M7W314_9BACT</name>
<feature type="domain" description="Glycosyltransferase subfamily 4-like N-terminal" evidence="3">
    <location>
        <begin position="21"/>
        <end position="200"/>
    </location>
</feature>
<dbReference type="Pfam" id="PF00534">
    <property type="entry name" value="Glycos_transf_1"/>
    <property type="match status" value="1"/>
</dbReference>
<dbReference type="GO" id="GO:0016757">
    <property type="term" value="F:glycosyltransferase activity"/>
    <property type="evidence" value="ECO:0007669"/>
    <property type="project" value="InterPro"/>
</dbReference>
<evidence type="ECO:0008006" key="6">
    <source>
        <dbReference type="Google" id="ProtNLM"/>
    </source>
</evidence>
<dbReference type="Gene3D" id="3.40.50.2000">
    <property type="entry name" value="Glycogen Phosphorylase B"/>
    <property type="match status" value="2"/>
</dbReference>
<dbReference type="Proteomes" id="UP000228952">
    <property type="component" value="Unassembled WGS sequence"/>
</dbReference>
<evidence type="ECO:0000256" key="1">
    <source>
        <dbReference type="SAM" id="Phobius"/>
    </source>
</evidence>
<proteinExistence type="predicted"/>
<dbReference type="InterPro" id="IPR050194">
    <property type="entry name" value="Glycosyltransferase_grp1"/>
</dbReference>
<evidence type="ECO:0000313" key="5">
    <source>
        <dbReference type="Proteomes" id="UP000228952"/>
    </source>
</evidence>
<dbReference type="InterPro" id="IPR001296">
    <property type="entry name" value="Glyco_trans_1"/>
</dbReference>
<evidence type="ECO:0000313" key="4">
    <source>
        <dbReference type="EMBL" id="PJA15455.1"/>
    </source>
</evidence>
<protein>
    <recommendedName>
        <fullName evidence="6">Glycosyltransferase subfamily 4-like N-terminal domain-containing protein</fullName>
    </recommendedName>
</protein>
<feature type="domain" description="Glycosyl transferase family 1" evidence="2">
    <location>
        <begin position="211"/>
        <end position="361"/>
    </location>
</feature>
<organism evidence="4 5">
    <name type="scientific">Candidatus Dojkabacteria bacterium CG_4_10_14_0_2_um_filter_Dojkabacteria_WS6_41_15</name>
    <dbReference type="NCBI Taxonomy" id="2014249"/>
    <lineage>
        <taxon>Bacteria</taxon>
        <taxon>Candidatus Dojkabacteria</taxon>
    </lineage>
</organism>
<dbReference type="AlphaFoldDB" id="A0A2M7W314"/>
<dbReference type="CDD" id="cd03801">
    <property type="entry name" value="GT4_PimA-like"/>
    <property type="match status" value="1"/>
</dbReference>
<keyword evidence="1" id="KW-1133">Transmembrane helix</keyword>
<feature type="transmembrane region" description="Helical" evidence="1">
    <location>
        <begin position="425"/>
        <end position="445"/>
    </location>
</feature>
<dbReference type="InterPro" id="IPR028098">
    <property type="entry name" value="Glyco_trans_4-like_N"/>
</dbReference>
<reference evidence="5" key="1">
    <citation type="submission" date="2017-09" db="EMBL/GenBank/DDBJ databases">
        <title>Depth-based differentiation of microbial function through sediment-hosted aquifers and enrichment of novel symbionts in the deep terrestrial subsurface.</title>
        <authorList>
            <person name="Probst A.J."/>
            <person name="Ladd B."/>
            <person name="Jarett J.K."/>
            <person name="Geller-Mcgrath D.E."/>
            <person name="Sieber C.M.K."/>
            <person name="Emerson J.B."/>
            <person name="Anantharaman K."/>
            <person name="Thomas B.C."/>
            <person name="Malmstrom R."/>
            <person name="Stieglmeier M."/>
            <person name="Klingl A."/>
            <person name="Woyke T."/>
            <person name="Ryan C.M."/>
            <person name="Banfield J.F."/>
        </authorList>
    </citation>
    <scope>NUCLEOTIDE SEQUENCE [LARGE SCALE GENOMIC DNA]</scope>
</reference>
<keyword evidence="1" id="KW-0472">Membrane</keyword>
<dbReference type="SUPFAM" id="SSF53756">
    <property type="entry name" value="UDP-Glycosyltransferase/glycogen phosphorylase"/>
    <property type="match status" value="1"/>
</dbReference>
<sequence>MVYFCNMKILYFSAYEEDHGGGEGKITWELAHESVKIGNEVIMLAPNLKGRGFKYGKSQDLDIYFYPSLSILEQLYVFAISPLTIRRLYQFLDEFNPDIIHFHTVMASVFLLEAWAIKHHKVVVHSIHENPNKMLSYVAFKRQGLLDRISKKMGVDEYLRTMYRYTDCLVSVNDIHNEEIRNFGYKGPLVTILNGRNLDRFDTLTLPSLSDNTIKLFFVGFICERKNQRYLIEVLKHLPNNYELYFIGEPLFKTYQKSLPKSDRVHYLGQRAFDELPKLMEGFHICASASIEEAFSLSIIEALAAGKPVVGLQNDTIDRLITTKNGKSLPVNTSPKNFASEIQKIAKLKQGEYDKMATEARDSVKLLSWDRAMLSYQELYTSLITGKQVEKDIRPVESILDLLGVKKTVKRFLNSVDKNRNIVKLRTIGTLSAVLLASIAVGYSISKLFTRKKK</sequence>
<dbReference type="Pfam" id="PF13439">
    <property type="entry name" value="Glyco_transf_4"/>
    <property type="match status" value="1"/>
</dbReference>
<dbReference type="EMBL" id="PFQB01000016">
    <property type="protein sequence ID" value="PJA15455.1"/>
    <property type="molecule type" value="Genomic_DNA"/>
</dbReference>
<gene>
    <name evidence="4" type="ORF">COX64_00680</name>
</gene>
<accession>A0A2M7W314</accession>
<keyword evidence="1" id="KW-0812">Transmembrane</keyword>
<dbReference type="PANTHER" id="PTHR45947:SF3">
    <property type="entry name" value="SULFOQUINOVOSYL TRANSFERASE SQD2"/>
    <property type="match status" value="1"/>
</dbReference>